<keyword evidence="2" id="KW-1185">Reference proteome</keyword>
<evidence type="ECO:0000313" key="1">
    <source>
        <dbReference type="EMBL" id="MBP5856753.1"/>
    </source>
</evidence>
<dbReference type="Proteomes" id="UP000672602">
    <property type="component" value="Unassembled WGS sequence"/>
</dbReference>
<name>A0A8J7S176_9PROT</name>
<sequence>MHDLNNAMASLLANLSLGLEKVDENHPARARLAAANRAANRMQELLADYDPDRSK</sequence>
<protein>
    <recommendedName>
        <fullName evidence="3">Histidine kinase</fullName>
    </recommendedName>
</protein>
<organism evidence="1 2">
    <name type="scientific">Marivibrio halodurans</name>
    <dbReference type="NCBI Taxonomy" id="2039722"/>
    <lineage>
        <taxon>Bacteria</taxon>
        <taxon>Pseudomonadati</taxon>
        <taxon>Pseudomonadota</taxon>
        <taxon>Alphaproteobacteria</taxon>
        <taxon>Rhodospirillales</taxon>
        <taxon>Rhodospirillaceae</taxon>
        <taxon>Marivibrio</taxon>
    </lineage>
</organism>
<accession>A0A8J7S176</accession>
<evidence type="ECO:0000313" key="2">
    <source>
        <dbReference type="Proteomes" id="UP000672602"/>
    </source>
</evidence>
<comment type="caution">
    <text evidence="1">The sequence shown here is derived from an EMBL/GenBank/DDBJ whole genome shotgun (WGS) entry which is preliminary data.</text>
</comment>
<reference evidence="1" key="1">
    <citation type="submission" date="2021-04" db="EMBL/GenBank/DDBJ databases">
        <authorList>
            <person name="Zhang D.-C."/>
        </authorList>
    </citation>
    <scope>NUCLEOTIDE SEQUENCE</scope>
    <source>
        <strain evidence="1">CGMCC 1.15697</strain>
    </source>
</reference>
<dbReference type="RefSeq" id="WP_210681347.1">
    <property type="nucleotide sequence ID" value="NZ_JAGMWN010000003.1"/>
</dbReference>
<dbReference type="AlphaFoldDB" id="A0A8J7S176"/>
<proteinExistence type="predicted"/>
<dbReference type="EMBL" id="JAGMWN010000003">
    <property type="protein sequence ID" value="MBP5856753.1"/>
    <property type="molecule type" value="Genomic_DNA"/>
</dbReference>
<evidence type="ECO:0008006" key="3">
    <source>
        <dbReference type="Google" id="ProtNLM"/>
    </source>
</evidence>
<gene>
    <name evidence="1" type="ORF">KAJ83_07015</name>
</gene>